<dbReference type="Proteomes" id="UP001589710">
    <property type="component" value="Unassembled WGS sequence"/>
</dbReference>
<dbReference type="EMBL" id="JBHMCG010000088">
    <property type="protein sequence ID" value="MFB9574322.1"/>
    <property type="molecule type" value="Genomic_DNA"/>
</dbReference>
<accession>A0ABV5R965</accession>
<comment type="caution">
    <text evidence="2">The sequence shown here is derived from an EMBL/GenBank/DDBJ whole genome shotgun (WGS) entry which is preliminary data.</text>
</comment>
<organism evidence="2 3">
    <name type="scientific">Streptomyces yanii</name>
    <dbReference type="NCBI Taxonomy" id="78510"/>
    <lineage>
        <taxon>Bacteria</taxon>
        <taxon>Bacillati</taxon>
        <taxon>Actinomycetota</taxon>
        <taxon>Actinomycetes</taxon>
        <taxon>Kitasatosporales</taxon>
        <taxon>Streptomycetaceae</taxon>
        <taxon>Streptomyces</taxon>
    </lineage>
</organism>
<keyword evidence="3" id="KW-1185">Reference proteome</keyword>
<evidence type="ECO:0000313" key="2">
    <source>
        <dbReference type="EMBL" id="MFB9574322.1"/>
    </source>
</evidence>
<name>A0ABV5R965_9ACTN</name>
<gene>
    <name evidence="2" type="ORF">ACFFTL_18970</name>
</gene>
<proteinExistence type="predicted"/>
<feature type="region of interest" description="Disordered" evidence="1">
    <location>
        <begin position="1"/>
        <end position="72"/>
    </location>
</feature>
<evidence type="ECO:0000256" key="1">
    <source>
        <dbReference type="SAM" id="MobiDB-lite"/>
    </source>
</evidence>
<reference evidence="2 3" key="1">
    <citation type="submission" date="2024-09" db="EMBL/GenBank/DDBJ databases">
        <authorList>
            <person name="Sun Q."/>
            <person name="Mori K."/>
        </authorList>
    </citation>
    <scope>NUCLEOTIDE SEQUENCE [LARGE SCALE GENOMIC DNA]</scope>
    <source>
        <strain evidence="2 3">JCM 3331</strain>
    </source>
</reference>
<dbReference type="RefSeq" id="WP_345515891.1">
    <property type="nucleotide sequence ID" value="NZ_BAAAXD010000034.1"/>
</dbReference>
<evidence type="ECO:0000313" key="3">
    <source>
        <dbReference type="Proteomes" id="UP001589710"/>
    </source>
</evidence>
<feature type="compositionally biased region" description="Basic residues" evidence="1">
    <location>
        <begin position="34"/>
        <end position="50"/>
    </location>
</feature>
<protein>
    <submittedName>
        <fullName evidence="2">Uncharacterized protein</fullName>
    </submittedName>
</protein>
<sequence length="72" mass="7855">MRGRAADEEPSGSFTVRTAPSSTNSANSTVRNGSAHHTRSLLLRRVRARGRRWETGPPARLDPCRPGIVNVC</sequence>
<feature type="compositionally biased region" description="Low complexity" evidence="1">
    <location>
        <begin position="18"/>
        <end position="29"/>
    </location>
</feature>